<sequence length="182" mass="20635">MTFFTHPLDHRTALHLVAVEDAEELAEVLNANRERIGTWEDWAREPQPLERQREFLRGQLQKFVGGTSLPCFIKVDGRLAGSIELRQVSAGDRVSEIGYWVSAEFEGQGLVRRACEAFIAHAFGPLERLRVELQIAADNERSCGLAERLGFTEEGTRRSAMVVGDRRHDLVWYGLLASEWRG</sequence>
<dbReference type="InterPro" id="IPR000182">
    <property type="entry name" value="GNAT_dom"/>
</dbReference>
<dbReference type="Gene3D" id="3.40.630.30">
    <property type="match status" value="1"/>
</dbReference>
<dbReference type="PANTHER" id="PTHR43441:SF11">
    <property type="entry name" value="RIBOSOMAL-PROTEIN-SERINE ACETYLTRANSFERASE"/>
    <property type="match status" value="1"/>
</dbReference>
<dbReference type="PANTHER" id="PTHR43441">
    <property type="entry name" value="RIBOSOMAL-PROTEIN-SERINE ACETYLTRANSFERASE"/>
    <property type="match status" value="1"/>
</dbReference>
<proteinExistence type="predicted"/>
<dbReference type="Pfam" id="PF13302">
    <property type="entry name" value="Acetyltransf_3"/>
    <property type="match status" value="1"/>
</dbReference>
<gene>
    <name evidence="2" type="ORF">M3M28_12125</name>
</gene>
<evidence type="ECO:0000259" key="1">
    <source>
        <dbReference type="PROSITE" id="PS51186"/>
    </source>
</evidence>
<dbReference type="EMBL" id="CP097160">
    <property type="protein sequence ID" value="UQN14773.1"/>
    <property type="molecule type" value="Genomic_DNA"/>
</dbReference>
<protein>
    <submittedName>
        <fullName evidence="2">GNAT family N-acetyltransferase</fullName>
    </submittedName>
</protein>
<dbReference type="InterPro" id="IPR016181">
    <property type="entry name" value="Acyl_CoA_acyltransferase"/>
</dbReference>
<dbReference type="SUPFAM" id="SSF55729">
    <property type="entry name" value="Acyl-CoA N-acyltransferases (Nat)"/>
    <property type="match status" value="1"/>
</dbReference>
<accession>A0ABY4N0N0</accession>
<organism evidence="2">
    <name type="scientific">Gulosibacter sediminis</name>
    <dbReference type="NCBI Taxonomy" id="1729695"/>
    <lineage>
        <taxon>Bacteria</taxon>
        <taxon>Bacillati</taxon>
        <taxon>Actinomycetota</taxon>
        <taxon>Actinomycetes</taxon>
        <taxon>Micrococcales</taxon>
        <taxon>Microbacteriaceae</taxon>
        <taxon>Gulosibacter</taxon>
    </lineage>
</organism>
<reference evidence="2" key="1">
    <citation type="submission" date="2022-05" db="EMBL/GenBank/DDBJ databases">
        <title>Complete genome sequence of toluene-degrading Gulosibacter sediminis strain ACHW.36C.</title>
        <authorList>
            <person name="Wai A.C."/>
            <person name="Lai G.K."/>
            <person name="Griffin S.D."/>
            <person name="Leung F.C."/>
        </authorList>
    </citation>
    <scope>NUCLEOTIDE SEQUENCE [LARGE SCALE GENOMIC DNA]</scope>
    <source>
        <strain evidence="2">ACHW.36C</strain>
    </source>
</reference>
<dbReference type="PROSITE" id="PS51186">
    <property type="entry name" value="GNAT"/>
    <property type="match status" value="1"/>
</dbReference>
<name>A0ABY4N0N0_9MICO</name>
<dbReference type="InterPro" id="IPR051908">
    <property type="entry name" value="Ribosomal_N-acetyltransferase"/>
</dbReference>
<feature type="domain" description="N-acetyltransferase" evidence="1">
    <location>
        <begin position="23"/>
        <end position="178"/>
    </location>
</feature>
<evidence type="ECO:0000313" key="2">
    <source>
        <dbReference type="EMBL" id="UQN14773.1"/>
    </source>
</evidence>